<reference evidence="2" key="1">
    <citation type="submission" date="2023-06" db="EMBL/GenBank/DDBJ databases">
        <title>Genome-scale phylogeny and comparative genomics of the fungal order Sordariales.</title>
        <authorList>
            <consortium name="Lawrence Berkeley National Laboratory"/>
            <person name="Hensen N."/>
            <person name="Bonometti L."/>
            <person name="Westerberg I."/>
            <person name="Brannstrom I.O."/>
            <person name="Guillou S."/>
            <person name="Cros-Aarteil S."/>
            <person name="Calhoun S."/>
            <person name="Haridas S."/>
            <person name="Kuo A."/>
            <person name="Mondo S."/>
            <person name="Pangilinan J."/>
            <person name="Riley R."/>
            <person name="Labutti K."/>
            <person name="Andreopoulos B."/>
            <person name="Lipzen A."/>
            <person name="Chen C."/>
            <person name="Yanf M."/>
            <person name="Daum C."/>
            <person name="Ng V."/>
            <person name="Clum A."/>
            <person name="Steindorff A."/>
            <person name="Ohm R."/>
            <person name="Martin F."/>
            <person name="Silar P."/>
            <person name="Natvig D."/>
            <person name="Lalanne C."/>
            <person name="Gautier V."/>
            <person name="Ament-Velasquez S.L."/>
            <person name="Kruys A."/>
            <person name="Hutchinson M.I."/>
            <person name="Powell A.J."/>
            <person name="Barry K."/>
            <person name="Miller A.N."/>
            <person name="Grigoriev I.V."/>
            <person name="Debuchy R."/>
            <person name="Gladieux P."/>
            <person name="Thoren M.H."/>
            <person name="Johannesson H."/>
        </authorList>
    </citation>
    <scope>NUCLEOTIDE SEQUENCE</scope>
    <source>
        <strain evidence="2">8032-3</strain>
    </source>
</reference>
<proteinExistence type="predicted"/>
<accession>A0AAJ0BSS9</accession>
<keyword evidence="3" id="KW-1185">Reference proteome</keyword>
<evidence type="ECO:0000313" key="2">
    <source>
        <dbReference type="EMBL" id="KAK1762439.1"/>
    </source>
</evidence>
<dbReference type="GeneID" id="85309481"/>
<sequence length="129" mass="13729">MGSLRSVTLFRLLCMTLGLLVLCLSRQRRLTFGPSSHQRGLLHLLSATKTPRAAAGGNIPGFTIIASDGDEAADLKVGDVVGYAYTSTGSGFLPMCLSHLENRNIKTKRSGDGERLAGWDGGSHKLQEG</sequence>
<protein>
    <submittedName>
        <fullName evidence="2">Uncharacterized protein</fullName>
    </submittedName>
</protein>
<gene>
    <name evidence="2" type="ORF">QBC33DRAFT_519522</name>
</gene>
<dbReference type="AlphaFoldDB" id="A0AAJ0BSS9"/>
<comment type="caution">
    <text evidence="2">The sequence shown here is derived from an EMBL/GenBank/DDBJ whole genome shotgun (WGS) entry which is preliminary data.</text>
</comment>
<evidence type="ECO:0000256" key="1">
    <source>
        <dbReference type="SAM" id="MobiDB-lite"/>
    </source>
</evidence>
<evidence type="ECO:0000313" key="3">
    <source>
        <dbReference type="Proteomes" id="UP001244011"/>
    </source>
</evidence>
<dbReference type="EMBL" id="MU839037">
    <property type="protein sequence ID" value="KAK1762439.1"/>
    <property type="molecule type" value="Genomic_DNA"/>
</dbReference>
<dbReference type="Proteomes" id="UP001244011">
    <property type="component" value="Unassembled WGS sequence"/>
</dbReference>
<organism evidence="2 3">
    <name type="scientific">Phialemonium atrogriseum</name>
    <dbReference type="NCBI Taxonomy" id="1093897"/>
    <lineage>
        <taxon>Eukaryota</taxon>
        <taxon>Fungi</taxon>
        <taxon>Dikarya</taxon>
        <taxon>Ascomycota</taxon>
        <taxon>Pezizomycotina</taxon>
        <taxon>Sordariomycetes</taxon>
        <taxon>Sordariomycetidae</taxon>
        <taxon>Cephalothecales</taxon>
        <taxon>Cephalothecaceae</taxon>
        <taxon>Phialemonium</taxon>
    </lineage>
</organism>
<dbReference type="RefSeq" id="XP_060278652.1">
    <property type="nucleotide sequence ID" value="XM_060426294.1"/>
</dbReference>
<name>A0AAJ0BSS9_9PEZI</name>
<feature type="region of interest" description="Disordered" evidence="1">
    <location>
        <begin position="108"/>
        <end position="129"/>
    </location>
</feature>